<accession>A0ACC2TQY6</accession>
<dbReference type="Proteomes" id="UP001165960">
    <property type="component" value="Unassembled WGS sequence"/>
</dbReference>
<evidence type="ECO:0000313" key="2">
    <source>
        <dbReference type="Proteomes" id="UP001165960"/>
    </source>
</evidence>
<evidence type="ECO:0000313" key="1">
    <source>
        <dbReference type="EMBL" id="KAJ9077093.1"/>
    </source>
</evidence>
<comment type="caution">
    <text evidence="1">The sequence shown here is derived from an EMBL/GenBank/DDBJ whole genome shotgun (WGS) entry which is preliminary data.</text>
</comment>
<gene>
    <name evidence="1" type="ORF">DSO57_1019953</name>
</gene>
<name>A0ACC2TQY6_9FUNG</name>
<sequence>MSLLTKLLPSPIGNNSKRLILSTFKSHSVFQKRTMLNKMSSHPKQSLLWWKDFTIVMSVFAVTGSASVYLTRPFISKGLGLEGSLKDGPWSYRLSYVLIGLPTYSAMLLAFGTLSGKGAYFQPIAKRMWTRFIPKRNSVQQPK</sequence>
<dbReference type="EMBL" id="QTSX02002221">
    <property type="protein sequence ID" value="KAJ9077093.1"/>
    <property type="molecule type" value="Genomic_DNA"/>
</dbReference>
<keyword evidence="2" id="KW-1185">Reference proteome</keyword>
<protein>
    <submittedName>
        <fullName evidence="1">Uncharacterized protein</fullName>
    </submittedName>
</protein>
<reference evidence="1" key="1">
    <citation type="submission" date="2022-04" db="EMBL/GenBank/DDBJ databases">
        <title>Genome of the entomopathogenic fungus Entomophthora muscae.</title>
        <authorList>
            <person name="Elya C."/>
            <person name="Lovett B.R."/>
            <person name="Lee E."/>
            <person name="Macias A.M."/>
            <person name="Hajek A.E."/>
            <person name="De Bivort B.L."/>
            <person name="Kasson M.T."/>
            <person name="De Fine Licht H.H."/>
            <person name="Stajich J.E."/>
        </authorList>
    </citation>
    <scope>NUCLEOTIDE SEQUENCE</scope>
    <source>
        <strain evidence="1">Berkeley</strain>
    </source>
</reference>
<proteinExistence type="predicted"/>
<organism evidence="1 2">
    <name type="scientific">Entomophthora muscae</name>
    <dbReference type="NCBI Taxonomy" id="34485"/>
    <lineage>
        <taxon>Eukaryota</taxon>
        <taxon>Fungi</taxon>
        <taxon>Fungi incertae sedis</taxon>
        <taxon>Zoopagomycota</taxon>
        <taxon>Entomophthoromycotina</taxon>
        <taxon>Entomophthoromycetes</taxon>
        <taxon>Entomophthorales</taxon>
        <taxon>Entomophthoraceae</taxon>
        <taxon>Entomophthora</taxon>
    </lineage>
</organism>